<organism evidence="3 4">
    <name type="scientific">Fundicoccus ignavus</name>
    <dbReference type="NCBI Taxonomy" id="2664442"/>
    <lineage>
        <taxon>Bacteria</taxon>
        <taxon>Bacillati</taxon>
        <taxon>Bacillota</taxon>
        <taxon>Bacilli</taxon>
        <taxon>Lactobacillales</taxon>
        <taxon>Aerococcaceae</taxon>
        <taxon>Fundicoccus</taxon>
    </lineage>
</organism>
<accession>A0A6I2G9Y4</accession>
<dbReference type="PANTHER" id="PTHR48081:SF6">
    <property type="entry name" value="PEPTIDASE S9 PROLYL OLIGOPEPTIDASE CATALYTIC DOMAIN-CONTAINING PROTEIN"/>
    <property type="match status" value="1"/>
</dbReference>
<dbReference type="AlphaFoldDB" id="A0A6I2G9Y4"/>
<evidence type="ECO:0000256" key="1">
    <source>
        <dbReference type="ARBA" id="ARBA00022801"/>
    </source>
</evidence>
<keyword evidence="1 3" id="KW-0378">Hydrolase</keyword>
<dbReference type="InterPro" id="IPR050300">
    <property type="entry name" value="GDXG_lipolytic_enzyme"/>
</dbReference>
<keyword evidence="4" id="KW-1185">Reference proteome</keyword>
<dbReference type="Pfam" id="PF20434">
    <property type="entry name" value="BD-FAE"/>
    <property type="match status" value="1"/>
</dbReference>
<dbReference type="PANTHER" id="PTHR48081">
    <property type="entry name" value="AB HYDROLASE SUPERFAMILY PROTEIN C4A8.06C"/>
    <property type="match status" value="1"/>
</dbReference>
<dbReference type="SUPFAM" id="SSF53474">
    <property type="entry name" value="alpha/beta-Hydrolases"/>
    <property type="match status" value="1"/>
</dbReference>
<reference evidence="3 4" key="1">
    <citation type="submission" date="2019-11" db="EMBL/GenBank/DDBJ databases">
        <title>Characterisation of Fundicoccus ignavus gen. nov. sp. nov., a novel genus of the family Aerococcaceae isolated from bulk tank milk.</title>
        <authorList>
            <person name="Siebert A."/>
            <person name="Huptas C."/>
            <person name="Wenning M."/>
            <person name="Scherer S."/>
            <person name="Doll E.V."/>
        </authorList>
    </citation>
    <scope>NUCLEOTIDE SEQUENCE [LARGE SCALE GENOMIC DNA]</scope>
    <source>
        <strain evidence="3 4">WS4759</strain>
    </source>
</reference>
<proteinExistence type="predicted"/>
<dbReference type="Gene3D" id="3.40.50.1820">
    <property type="entry name" value="alpha/beta hydrolase"/>
    <property type="match status" value="1"/>
</dbReference>
<dbReference type="GO" id="GO:0016787">
    <property type="term" value="F:hydrolase activity"/>
    <property type="evidence" value="ECO:0007669"/>
    <property type="project" value="UniProtKB-KW"/>
</dbReference>
<name>A0A6I2G9Y4_9LACT</name>
<protein>
    <submittedName>
        <fullName evidence="3">Alpha/beta hydrolase fold domain-containing protein</fullName>
    </submittedName>
</protein>
<sequence>MLHKKIKLNETAYIEMYVPDSIISYGVYRKWPAVVICPGGGYMISAIKEGEAVAMQFLAKGYACFVLRYSTFMKNREAYQNETREINNNAYYPQQILELMETLSIIHEHAEEYSIDPTAIFTLGFSAGAHIVAMEALRWNDETLIKELNFIPQKSSLKPKGSILCYPMLNTRINALPELELSNFQQNMMNEYLHLSTNPSDAQIEALNVENYIQPDMPDFFIWHTAEDSVTNSEDTTAFVQKLQKNGSSCEYHLFSKGRHGLACGNEQYASKEDDVNSTVAMWLPLVFNWMGEL</sequence>
<dbReference type="InterPro" id="IPR029058">
    <property type="entry name" value="AB_hydrolase_fold"/>
</dbReference>
<gene>
    <name evidence="3" type="ORF">GIY09_01575</name>
</gene>
<feature type="domain" description="BD-FAE-like" evidence="2">
    <location>
        <begin position="30"/>
        <end position="243"/>
    </location>
</feature>
<evidence type="ECO:0000313" key="4">
    <source>
        <dbReference type="Proteomes" id="UP000430975"/>
    </source>
</evidence>
<evidence type="ECO:0000259" key="2">
    <source>
        <dbReference type="Pfam" id="PF20434"/>
    </source>
</evidence>
<dbReference type="InterPro" id="IPR049492">
    <property type="entry name" value="BD-FAE-like_dom"/>
</dbReference>
<dbReference type="EMBL" id="WJQS01000001">
    <property type="protein sequence ID" value="MRI84587.1"/>
    <property type="molecule type" value="Genomic_DNA"/>
</dbReference>
<dbReference type="RefSeq" id="WP_153863018.1">
    <property type="nucleotide sequence ID" value="NZ_WJQS01000001.1"/>
</dbReference>
<evidence type="ECO:0000313" key="3">
    <source>
        <dbReference type="EMBL" id="MRI84587.1"/>
    </source>
</evidence>
<dbReference type="Proteomes" id="UP000430975">
    <property type="component" value="Unassembled WGS sequence"/>
</dbReference>
<comment type="caution">
    <text evidence="3">The sequence shown here is derived from an EMBL/GenBank/DDBJ whole genome shotgun (WGS) entry which is preliminary data.</text>
</comment>